<protein>
    <submittedName>
        <fullName evidence="2">P22_AR N-terminal domain-containing protein</fullName>
    </submittedName>
</protein>
<sequence length="90" mass="9682">MSNSTAQALSAPQLAIVDFHGHALTVITSPSGQRLVAMRPICEAIGISWQSQYNRIQRNQVLKEGVVVMNTPSAGGEQETTCLPLDYLNG</sequence>
<reference evidence="2 3" key="1">
    <citation type="submission" date="2016-10" db="EMBL/GenBank/DDBJ databases">
        <authorList>
            <person name="de Groot N.N."/>
        </authorList>
    </citation>
    <scope>NUCLEOTIDE SEQUENCE [LARGE SCALE GENOMIC DNA]</scope>
    <source>
        <strain evidence="2 3">DSM 381</strain>
    </source>
</reference>
<organism evidence="2 3">
    <name type="scientific">Azotobacter beijerinckii</name>
    <dbReference type="NCBI Taxonomy" id="170623"/>
    <lineage>
        <taxon>Bacteria</taxon>
        <taxon>Pseudomonadati</taxon>
        <taxon>Pseudomonadota</taxon>
        <taxon>Gammaproteobacteria</taxon>
        <taxon>Pseudomonadales</taxon>
        <taxon>Pseudomonadaceae</taxon>
        <taxon>Azotobacter</taxon>
    </lineage>
</organism>
<dbReference type="PRINTS" id="PR01994">
    <property type="entry name" value="ANTIREPRESSR"/>
</dbReference>
<gene>
    <name evidence="2" type="ORF">SAMN04244574_00651</name>
</gene>
<evidence type="ECO:0000313" key="2">
    <source>
        <dbReference type="EMBL" id="SFK44921.1"/>
    </source>
</evidence>
<dbReference type="EMBL" id="FOSX01000006">
    <property type="protein sequence ID" value="SFK44921.1"/>
    <property type="molecule type" value="Genomic_DNA"/>
</dbReference>
<accession>A0A1I3ZMK7</accession>
<dbReference type="Pfam" id="PF10547">
    <property type="entry name" value="P22_AR_N"/>
    <property type="match status" value="1"/>
</dbReference>
<evidence type="ECO:0000313" key="3">
    <source>
        <dbReference type="Proteomes" id="UP000199579"/>
    </source>
</evidence>
<proteinExistence type="predicted"/>
<evidence type="ECO:0000259" key="1">
    <source>
        <dbReference type="Pfam" id="PF10547"/>
    </source>
</evidence>
<dbReference type="Proteomes" id="UP000199579">
    <property type="component" value="Unassembled WGS sequence"/>
</dbReference>
<name>A0A1I3ZMK7_9GAMM</name>
<dbReference type="InterPro" id="IPR018875">
    <property type="entry name" value="Antirepressor_Ant_N"/>
</dbReference>
<dbReference type="AlphaFoldDB" id="A0A1I3ZMK7"/>
<feature type="domain" description="Antirepressor protein ant N-terminal" evidence="1">
    <location>
        <begin position="17"/>
        <end position="90"/>
    </location>
</feature>